<sequence length="125" mass="12304">MHVAFTVISAFLALEMAVAGASKLLQLNAVRASAEHLGVSVGLHRMIGAAEIAATADLLAAIAFPALSVVIGAAVCGLMLGAVAYHIKAQDTVFVMLPAVLTAAAAVAVVALATAAPNGSVSTAL</sequence>
<accession>A0A7I7PGI9</accession>
<evidence type="ECO:0008006" key="10">
    <source>
        <dbReference type="Google" id="ProtNLM"/>
    </source>
</evidence>
<keyword evidence="4 5" id="KW-0472">Membrane</keyword>
<dbReference type="KEGG" id="mnv:MNVI_29800"/>
<reference evidence="7 8" key="1">
    <citation type="submission" date="2017-02" db="EMBL/GenBank/DDBJ databases">
        <title>The new phylogeny of genus Mycobacterium.</title>
        <authorList>
            <person name="Tortoli E."/>
            <person name="Trovato A."/>
            <person name="Cirillo D.M."/>
        </authorList>
    </citation>
    <scope>NUCLEOTIDE SEQUENCE [LARGE SCALE GENOMIC DNA]</scope>
    <source>
        <strain evidence="7 8">DSM 45145</strain>
    </source>
</reference>
<dbReference type="RefSeq" id="WP_083086110.1">
    <property type="nucleotide sequence ID" value="NZ_AP022583.1"/>
</dbReference>
<feature type="transmembrane region" description="Helical" evidence="5">
    <location>
        <begin position="93"/>
        <end position="116"/>
    </location>
</feature>
<dbReference type="AlphaFoldDB" id="A0A7I7PGI9"/>
<evidence type="ECO:0000313" key="7">
    <source>
        <dbReference type="EMBL" id="ORB17025.1"/>
    </source>
</evidence>
<evidence type="ECO:0000313" key="9">
    <source>
        <dbReference type="Proteomes" id="UP000466894"/>
    </source>
</evidence>
<organism evidence="6 9">
    <name type="scientific">Mycobacterium noviomagense</name>
    <dbReference type="NCBI Taxonomy" id="459858"/>
    <lineage>
        <taxon>Bacteria</taxon>
        <taxon>Bacillati</taxon>
        <taxon>Actinomycetota</taxon>
        <taxon>Actinomycetes</taxon>
        <taxon>Mycobacteriales</taxon>
        <taxon>Mycobacteriaceae</taxon>
        <taxon>Mycobacterium</taxon>
    </lineage>
</organism>
<dbReference type="GO" id="GO:0016020">
    <property type="term" value="C:membrane"/>
    <property type="evidence" value="ECO:0007669"/>
    <property type="project" value="UniProtKB-SubCell"/>
</dbReference>
<dbReference type="Proteomes" id="UP000192374">
    <property type="component" value="Unassembled WGS sequence"/>
</dbReference>
<evidence type="ECO:0000256" key="1">
    <source>
        <dbReference type="ARBA" id="ARBA00004141"/>
    </source>
</evidence>
<dbReference type="EMBL" id="MVIC01000005">
    <property type="protein sequence ID" value="ORB17025.1"/>
    <property type="molecule type" value="Genomic_DNA"/>
</dbReference>
<proteinExistence type="predicted"/>
<evidence type="ECO:0000256" key="3">
    <source>
        <dbReference type="ARBA" id="ARBA00022989"/>
    </source>
</evidence>
<dbReference type="OrthoDB" id="4750680at2"/>
<keyword evidence="2 5" id="KW-0812">Transmembrane</keyword>
<dbReference type="Pfam" id="PF13564">
    <property type="entry name" value="DoxX_2"/>
    <property type="match status" value="1"/>
</dbReference>
<gene>
    <name evidence="7" type="ORF">BST37_04690</name>
    <name evidence="6" type="ORF">MNVI_29800</name>
</gene>
<evidence type="ECO:0000256" key="2">
    <source>
        <dbReference type="ARBA" id="ARBA00022692"/>
    </source>
</evidence>
<evidence type="ECO:0000313" key="8">
    <source>
        <dbReference type="Proteomes" id="UP000192374"/>
    </source>
</evidence>
<evidence type="ECO:0000313" key="6">
    <source>
        <dbReference type="EMBL" id="BBY07662.1"/>
    </source>
</evidence>
<dbReference type="Proteomes" id="UP000466894">
    <property type="component" value="Chromosome"/>
</dbReference>
<reference evidence="6 9" key="2">
    <citation type="journal article" date="2019" name="Emerg. Microbes Infect.">
        <title>Comprehensive subspecies identification of 175 nontuberculous mycobacteria species based on 7547 genomic profiles.</title>
        <authorList>
            <person name="Matsumoto Y."/>
            <person name="Kinjo T."/>
            <person name="Motooka D."/>
            <person name="Nabeya D."/>
            <person name="Jung N."/>
            <person name="Uechi K."/>
            <person name="Horii T."/>
            <person name="Iida T."/>
            <person name="Fujita J."/>
            <person name="Nakamura S."/>
        </authorList>
    </citation>
    <scope>NUCLEOTIDE SEQUENCE [LARGE SCALE GENOMIC DNA]</scope>
    <source>
        <strain evidence="6 9">JCM 16367</strain>
    </source>
</reference>
<evidence type="ECO:0000256" key="4">
    <source>
        <dbReference type="ARBA" id="ARBA00023136"/>
    </source>
</evidence>
<protein>
    <recommendedName>
        <fullName evidence="10">Integral membrane protein</fullName>
    </recommendedName>
</protein>
<feature type="transmembrane region" description="Helical" evidence="5">
    <location>
        <begin position="58"/>
        <end position="81"/>
    </location>
</feature>
<name>A0A7I7PGI9_9MYCO</name>
<comment type="subcellular location">
    <subcellularLocation>
        <location evidence="1">Membrane</location>
        <topology evidence="1">Multi-pass membrane protein</topology>
    </subcellularLocation>
</comment>
<keyword evidence="3 5" id="KW-1133">Transmembrane helix</keyword>
<dbReference type="InterPro" id="IPR032808">
    <property type="entry name" value="DoxX"/>
</dbReference>
<dbReference type="EMBL" id="AP022583">
    <property type="protein sequence ID" value="BBY07662.1"/>
    <property type="molecule type" value="Genomic_DNA"/>
</dbReference>
<keyword evidence="8" id="KW-1185">Reference proteome</keyword>
<evidence type="ECO:0000256" key="5">
    <source>
        <dbReference type="SAM" id="Phobius"/>
    </source>
</evidence>
<reference evidence="6" key="3">
    <citation type="submission" date="2020-02" db="EMBL/GenBank/DDBJ databases">
        <authorList>
            <person name="Matsumoto Y."/>
            <person name="Motooka D."/>
            <person name="Nakamura S."/>
        </authorList>
    </citation>
    <scope>NUCLEOTIDE SEQUENCE</scope>
    <source>
        <strain evidence="6">JCM 16367</strain>
    </source>
</reference>